<dbReference type="GO" id="GO:0006412">
    <property type="term" value="P:translation"/>
    <property type="evidence" value="ECO:0007669"/>
    <property type="project" value="InterPro"/>
</dbReference>
<protein>
    <recommendedName>
        <fullName evidence="4">Small ribosomal subunit protein uS10m</fullName>
    </recommendedName>
    <alternativeName>
        <fullName evidence="5">37S ribosomal protein S10, mitochondrial</fullName>
    </alternativeName>
</protein>
<evidence type="ECO:0000256" key="6">
    <source>
        <dbReference type="ARBA" id="ARBA00057689"/>
    </source>
</evidence>
<dbReference type="InterPro" id="IPR001848">
    <property type="entry name" value="Ribosomal_uS10"/>
</dbReference>
<keyword evidence="2" id="KW-0689">Ribosomal protein</keyword>
<dbReference type="Gene3D" id="3.30.70.600">
    <property type="entry name" value="Ribosomal protein S10 domain"/>
    <property type="match status" value="1"/>
</dbReference>
<evidence type="ECO:0000256" key="1">
    <source>
        <dbReference type="ARBA" id="ARBA00007102"/>
    </source>
</evidence>
<dbReference type="SUPFAM" id="SSF54999">
    <property type="entry name" value="Ribosomal protein S10"/>
    <property type="match status" value="1"/>
</dbReference>
<evidence type="ECO:0000256" key="7">
    <source>
        <dbReference type="ARBA" id="ARBA00065857"/>
    </source>
</evidence>
<comment type="function">
    <text evidence="6">Involved in mitochondrial genome encoded proteins translation. Involved in the binding of tRNA to the ribosomes.</text>
</comment>
<dbReference type="InterPro" id="IPR027486">
    <property type="entry name" value="Ribosomal_uS10_dom"/>
</dbReference>
<gene>
    <name evidence="9" type="ORF">ONZ51_g11850</name>
</gene>
<evidence type="ECO:0000256" key="2">
    <source>
        <dbReference type="ARBA" id="ARBA00022980"/>
    </source>
</evidence>
<dbReference type="AlphaFoldDB" id="A0AAD7X7G2"/>
<evidence type="ECO:0000313" key="9">
    <source>
        <dbReference type="EMBL" id="KAJ8456899.1"/>
    </source>
</evidence>
<evidence type="ECO:0000313" key="10">
    <source>
        <dbReference type="Proteomes" id="UP001215151"/>
    </source>
</evidence>
<organism evidence="9 10">
    <name type="scientific">Trametes cubensis</name>
    <dbReference type="NCBI Taxonomy" id="1111947"/>
    <lineage>
        <taxon>Eukaryota</taxon>
        <taxon>Fungi</taxon>
        <taxon>Dikarya</taxon>
        <taxon>Basidiomycota</taxon>
        <taxon>Agaricomycotina</taxon>
        <taxon>Agaricomycetes</taxon>
        <taxon>Polyporales</taxon>
        <taxon>Polyporaceae</taxon>
        <taxon>Trametes</taxon>
    </lineage>
</organism>
<dbReference type="FunFam" id="3.30.70.600:FF:000003">
    <property type="entry name" value="30S ribosomal protein S10"/>
    <property type="match status" value="1"/>
</dbReference>
<dbReference type="Proteomes" id="UP001215151">
    <property type="component" value="Unassembled WGS sequence"/>
</dbReference>
<dbReference type="GO" id="GO:1990904">
    <property type="term" value="C:ribonucleoprotein complex"/>
    <property type="evidence" value="ECO:0007669"/>
    <property type="project" value="UniProtKB-KW"/>
</dbReference>
<dbReference type="PRINTS" id="PR00971">
    <property type="entry name" value="RIBOSOMALS10"/>
</dbReference>
<dbReference type="NCBIfam" id="TIGR01049">
    <property type="entry name" value="rpsJ_bact"/>
    <property type="match status" value="1"/>
</dbReference>
<evidence type="ECO:0000259" key="8">
    <source>
        <dbReference type="SMART" id="SM01403"/>
    </source>
</evidence>
<reference evidence="9" key="1">
    <citation type="submission" date="2022-11" db="EMBL/GenBank/DDBJ databases">
        <title>Genome Sequence of Cubamyces cubensis.</title>
        <authorList>
            <person name="Buettner E."/>
        </authorList>
    </citation>
    <scope>NUCLEOTIDE SEQUENCE</scope>
    <source>
        <strain evidence="9">MPL-01</strain>
    </source>
</reference>
<dbReference type="PANTHER" id="PTHR11700">
    <property type="entry name" value="30S RIBOSOMAL PROTEIN S10 FAMILY MEMBER"/>
    <property type="match status" value="1"/>
</dbReference>
<proteinExistence type="inferred from homology"/>
<dbReference type="GO" id="GO:0005840">
    <property type="term" value="C:ribosome"/>
    <property type="evidence" value="ECO:0007669"/>
    <property type="project" value="UniProtKB-KW"/>
</dbReference>
<keyword evidence="3" id="KW-0687">Ribonucleoprotein</keyword>
<keyword evidence="10" id="KW-1185">Reference proteome</keyword>
<comment type="caution">
    <text evidence="9">The sequence shown here is derived from an EMBL/GenBank/DDBJ whole genome shotgun (WGS) entry which is preliminary data.</text>
</comment>
<evidence type="ECO:0000256" key="4">
    <source>
        <dbReference type="ARBA" id="ARBA00035261"/>
    </source>
</evidence>
<accession>A0AAD7X7G2</accession>
<name>A0AAD7X7G2_9APHY</name>
<dbReference type="GO" id="GO:0003735">
    <property type="term" value="F:structural constituent of ribosome"/>
    <property type="evidence" value="ECO:0007669"/>
    <property type="project" value="InterPro"/>
</dbReference>
<feature type="domain" description="Small ribosomal subunit protein uS10" evidence="8">
    <location>
        <begin position="100"/>
        <end position="197"/>
    </location>
</feature>
<dbReference type="InterPro" id="IPR036838">
    <property type="entry name" value="Ribosomal_uS10_dom_sf"/>
</dbReference>
<comment type="subunit">
    <text evidence="7">Part of the mitochondrial small ribosomal subunit.</text>
</comment>
<dbReference type="SMART" id="SM01403">
    <property type="entry name" value="Ribosomal_S10"/>
    <property type="match status" value="1"/>
</dbReference>
<dbReference type="EMBL" id="JAPEVG010000620">
    <property type="protein sequence ID" value="KAJ8456899.1"/>
    <property type="molecule type" value="Genomic_DNA"/>
</dbReference>
<dbReference type="Pfam" id="PF00338">
    <property type="entry name" value="Ribosomal_S10"/>
    <property type="match status" value="1"/>
</dbReference>
<evidence type="ECO:0000256" key="3">
    <source>
        <dbReference type="ARBA" id="ARBA00023274"/>
    </source>
</evidence>
<sequence length="259" mass="28120">MFSRSCRSAVSAVQRCLRYNSTTTVYVSSTLLALYFDLMNMASSCADPPVAGASSAAGSLAPETPRVPATEAEYAATVVHGRAIRPPYYHPKTHGIPAATLHFRSYHPKLLDFFVHFASHAAAALGVPVSKPVHLPTQRRLWTVLRGPFAHKKAQENFERRTHKRVIKAWDANPEVVDMLVAYLEKHIAAGVGMRAVKWTRAPVGVGSKTVEAVLGRMRMDEQALRAQKVKALGEQIVKEETAAAARGAAKEGGLQQGA</sequence>
<dbReference type="HAMAP" id="MF_00508">
    <property type="entry name" value="Ribosomal_uS10"/>
    <property type="match status" value="1"/>
</dbReference>
<evidence type="ECO:0000256" key="5">
    <source>
        <dbReference type="ARBA" id="ARBA00042916"/>
    </source>
</evidence>
<comment type="similarity">
    <text evidence="1">Belongs to the universal ribosomal protein uS10 family.</text>
</comment>